<dbReference type="Gramene" id="evm.model.05.960">
    <property type="protein sequence ID" value="cds.evm.model.05.960"/>
    <property type="gene ID" value="evm.TU.05.960"/>
</dbReference>
<proteinExistence type="predicted"/>
<dbReference type="EnsemblPlants" id="evm.model.05.960">
    <property type="protein sequence ID" value="cds.evm.model.05.960"/>
    <property type="gene ID" value="evm.TU.05.960"/>
</dbReference>
<sequence>MPGLIFKNMMPISPTAKVGQEHPRMEIREINRKAESPSLHRSFFNLDWLKRLNGKQQFGSLSETSLSNVLSKNNKYKTKQALTKDKNKKIGPAKMNSAIL</sequence>
<protein>
    <submittedName>
        <fullName evidence="1">Uncharacterized protein</fullName>
    </submittedName>
</protein>
<reference evidence="1" key="1">
    <citation type="submission" date="2018-11" db="EMBL/GenBank/DDBJ databases">
        <authorList>
            <person name="Grassa J C."/>
        </authorList>
    </citation>
    <scope>NUCLEOTIDE SEQUENCE [LARGE SCALE GENOMIC DNA]</scope>
</reference>
<dbReference type="AlphaFoldDB" id="A0A803PSK5"/>
<dbReference type="Proteomes" id="UP000596661">
    <property type="component" value="Chromosome 5"/>
</dbReference>
<accession>A0A803PSK5</accession>
<organism evidence="1 2">
    <name type="scientific">Cannabis sativa</name>
    <name type="common">Hemp</name>
    <name type="synonym">Marijuana</name>
    <dbReference type="NCBI Taxonomy" id="3483"/>
    <lineage>
        <taxon>Eukaryota</taxon>
        <taxon>Viridiplantae</taxon>
        <taxon>Streptophyta</taxon>
        <taxon>Embryophyta</taxon>
        <taxon>Tracheophyta</taxon>
        <taxon>Spermatophyta</taxon>
        <taxon>Magnoliopsida</taxon>
        <taxon>eudicotyledons</taxon>
        <taxon>Gunneridae</taxon>
        <taxon>Pentapetalae</taxon>
        <taxon>rosids</taxon>
        <taxon>fabids</taxon>
        <taxon>Rosales</taxon>
        <taxon>Cannabaceae</taxon>
        <taxon>Cannabis</taxon>
    </lineage>
</organism>
<evidence type="ECO:0000313" key="2">
    <source>
        <dbReference type="Proteomes" id="UP000596661"/>
    </source>
</evidence>
<dbReference type="EMBL" id="UZAU01000475">
    <property type="status" value="NOT_ANNOTATED_CDS"/>
    <property type="molecule type" value="Genomic_DNA"/>
</dbReference>
<evidence type="ECO:0000313" key="1">
    <source>
        <dbReference type="EnsemblPlants" id="cds.evm.model.05.960"/>
    </source>
</evidence>
<reference evidence="1" key="2">
    <citation type="submission" date="2021-03" db="UniProtKB">
        <authorList>
            <consortium name="EnsemblPlants"/>
        </authorList>
    </citation>
    <scope>IDENTIFICATION</scope>
</reference>
<name>A0A803PSK5_CANSA</name>
<keyword evidence="2" id="KW-1185">Reference proteome</keyword>